<keyword evidence="3" id="KW-1185">Reference proteome</keyword>
<feature type="compositionally biased region" description="Basic and acidic residues" evidence="1">
    <location>
        <begin position="16"/>
        <end position="27"/>
    </location>
</feature>
<gene>
    <name evidence="2" type="ORF">BA062_19405</name>
</gene>
<name>A0A318LJ53_9PSEU</name>
<reference evidence="2 3" key="1">
    <citation type="submission" date="2016-07" db="EMBL/GenBank/DDBJ databases">
        <title>Draft genome sequence of Prauserella sp. YIM 121212, isolated from alkaline soil.</title>
        <authorList>
            <person name="Ruckert C."/>
            <person name="Albersmeier A."/>
            <person name="Jiang C.-L."/>
            <person name="Jiang Y."/>
            <person name="Kalinowski J."/>
            <person name="Schneider O."/>
            <person name="Winkler A."/>
            <person name="Zotchev S.B."/>
        </authorList>
    </citation>
    <scope>NUCLEOTIDE SEQUENCE [LARGE SCALE GENOMIC DNA]</scope>
    <source>
        <strain evidence="2 3">YIM 121212</strain>
    </source>
</reference>
<evidence type="ECO:0000256" key="1">
    <source>
        <dbReference type="SAM" id="MobiDB-lite"/>
    </source>
</evidence>
<proteinExistence type="predicted"/>
<protein>
    <submittedName>
        <fullName evidence="2">Uncharacterized protein</fullName>
    </submittedName>
</protein>
<dbReference type="Proteomes" id="UP000247892">
    <property type="component" value="Unassembled WGS sequence"/>
</dbReference>
<sequence>MPLLISAKPRNVGGTIRERPKGNRDVTAEQNTAKRCAIREAKGCREEGVATALGCQPKVSGH</sequence>
<comment type="caution">
    <text evidence="2">The sequence shown here is derived from an EMBL/GenBank/DDBJ whole genome shotgun (WGS) entry which is preliminary data.</text>
</comment>
<accession>A0A318LJ53</accession>
<organism evidence="2 3">
    <name type="scientific">Prauserella flavalba</name>
    <dbReference type="NCBI Taxonomy" id="1477506"/>
    <lineage>
        <taxon>Bacteria</taxon>
        <taxon>Bacillati</taxon>
        <taxon>Actinomycetota</taxon>
        <taxon>Actinomycetes</taxon>
        <taxon>Pseudonocardiales</taxon>
        <taxon>Pseudonocardiaceae</taxon>
        <taxon>Prauserella</taxon>
    </lineage>
</organism>
<feature type="region of interest" description="Disordered" evidence="1">
    <location>
        <begin position="1"/>
        <end position="28"/>
    </location>
</feature>
<dbReference type="AlphaFoldDB" id="A0A318LJ53"/>
<evidence type="ECO:0000313" key="2">
    <source>
        <dbReference type="EMBL" id="PXY30713.1"/>
    </source>
</evidence>
<evidence type="ECO:0000313" key="3">
    <source>
        <dbReference type="Proteomes" id="UP000247892"/>
    </source>
</evidence>
<dbReference type="EMBL" id="MASU01000007">
    <property type="protein sequence ID" value="PXY30713.1"/>
    <property type="molecule type" value="Genomic_DNA"/>
</dbReference>